<evidence type="ECO:0000313" key="3">
    <source>
        <dbReference type="EMBL" id="TDF97432.1"/>
    </source>
</evidence>
<feature type="region of interest" description="Disordered" evidence="1">
    <location>
        <begin position="148"/>
        <end position="182"/>
    </location>
</feature>
<feature type="domain" description="Coenzyme Q-binding protein COQ10 START" evidence="2">
    <location>
        <begin position="10"/>
        <end position="122"/>
    </location>
</feature>
<dbReference type="Pfam" id="PF03364">
    <property type="entry name" value="Polyketide_cyc"/>
    <property type="match status" value="1"/>
</dbReference>
<keyword evidence="4" id="KW-1185">Reference proteome</keyword>
<dbReference type="EMBL" id="SMRU01000008">
    <property type="protein sequence ID" value="TDF97432.1"/>
    <property type="molecule type" value="Genomic_DNA"/>
</dbReference>
<gene>
    <name evidence="3" type="ORF">E1809_08760</name>
</gene>
<evidence type="ECO:0000256" key="1">
    <source>
        <dbReference type="SAM" id="MobiDB-lite"/>
    </source>
</evidence>
<comment type="caution">
    <text evidence="3">The sequence shown here is derived from an EMBL/GenBank/DDBJ whole genome shotgun (WGS) entry which is preliminary data.</text>
</comment>
<dbReference type="SUPFAM" id="SSF55961">
    <property type="entry name" value="Bet v1-like"/>
    <property type="match status" value="1"/>
</dbReference>
<dbReference type="PANTHER" id="PTHR33824:SF7">
    <property type="entry name" value="POLYKETIDE CYCLASE_DEHYDRASE AND LIPID TRANSPORT SUPERFAMILY PROTEIN"/>
    <property type="match status" value="1"/>
</dbReference>
<evidence type="ECO:0000313" key="4">
    <source>
        <dbReference type="Proteomes" id="UP000295511"/>
    </source>
</evidence>
<evidence type="ECO:0000259" key="2">
    <source>
        <dbReference type="Pfam" id="PF03364"/>
    </source>
</evidence>
<dbReference type="Proteomes" id="UP000295511">
    <property type="component" value="Unassembled WGS sequence"/>
</dbReference>
<dbReference type="RefSeq" id="WP_133203840.1">
    <property type="nucleotide sequence ID" value="NZ_SMRU01000008.1"/>
</dbReference>
<dbReference type="CDD" id="cd07817">
    <property type="entry name" value="SRPBCC_8"/>
    <property type="match status" value="1"/>
</dbReference>
<sequence>MHTITKAVEVEVPVSVAYNQWTQFESFPRFMSGVEDVRQIDDATLHFSTKISGVKREYDARITEQVPDTIISWESLEQPRNAGSVRFDVLGPDRSGVSVTLEWEPETFTEKAGAALSADEMQVAADLDKFKDFIEERQRETGAWRGTVGGVAVEGSGPVHGDTLGSGTPLEDGTTENGTPNI</sequence>
<organism evidence="3 4">
    <name type="scientific">Arthrobacter terricola</name>
    <dbReference type="NCBI Taxonomy" id="2547396"/>
    <lineage>
        <taxon>Bacteria</taxon>
        <taxon>Bacillati</taxon>
        <taxon>Actinomycetota</taxon>
        <taxon>Actinomycetes</taxon>
        <taxon>Micrococcales</taxon>
        <taxon>Micrococcaceae</taxon>
        <taxon>Arthrobacter</taxon>
    </lineage>
</organism>
<dbReference type="InterPro" id="IPR005031">
    <property type="entry name" value="COQ10_START"/>
</dbReference>
<dbReference type="AlphaFoldDB" id="A0A4R5KQ26"/>
<dbReference type="OrthoDB" id="3695445at2"/>
<proteinExistence type="predicted"/>
<dbReference type="Gene3D" id="3.30.530.20">
    <property type="match status" value="1"/>
</dbReference>
<reference evidence="3 4" key="1">
    <citation type="submission" date="2019-03" db="EMBL/GenBank/DDBJ databases">
        <title>Whole genome sequence of Arthrobacter sp JH1-1.</title>
        <authorList>
            <person name="Trinh H.N."/>
        </authorList>
    </citation>
    <scope>NUCLEOTIDE SEQUENCE [LARGE SCALE GENOMIC DNA]</scope>
    <source>
        <strain evidence="3 4">JH1-1</strain>
    </source>
</reference>
<accession>A0A4R5KQ26</accession>
<dbReference type="InterPro" id="IPR047137">
    <property type="entry name" value="ORF3"/>
</dbReference>
<dbReference type="PANTHER" id="PTHR33824">
    <property type="entry name" value="POLYKETIDE CYCLASE/DEHYDRASE AND LIPID TRANSPORT SUPERFAMILY PROTEIN"/>
    <property type="match status" value="1"/>
</dbReference>
<dbReference type="InterPro" id="IPR023393">
    <property type="entry name" value="START-like_dom_sf"/>
</dbReference>
<protein>
    <submittedName>
        <fullName evidence="3">SRPBCC family protein</fullName>
    </submittedName>
</protein>
<name>A0A4R5KQ26_9MICC</name>